<keyword evidence="4" id="KW-1185">Reference proteome</keyword>
<dbReference type="PANTHER" id="PTHR34145:SF65">
    <property type="entry name" value="FBD DOMAIN-CONTAINING PROTEIN"/>
    <property type="match status" value="1"/>
</dbReference>
<dbReference type="PANTHER" id="PTHR34145">
    <property type="entry name" value="OS02G0105600 PROTEIN"/>
    <property type="match status" value="1"/>
</dbReference>
<accession>A0AAQ3QK46</accession>
<evidence type="ECO:0000313" key="3">
    <source>
        <dbReference type="EMBL" id="WOL15681.1"/>
    </source>
</evidence>
<dbReference type="InterPro" id="IPR053781">
    <property type="entry name" value="F-box_AtFBL13-like"/>
</dbReference>
<feature type="domain" description="At1g61320/AtMIF1 LRR" evidence="2">
    <location>
        <begin position="128"/>
        <end position="460"/>
    </location>
</feature>
<evidence type="ECO:0000256" key="1">
    <source>
        <dbReference type="SAM" id="MobiDB-lite"/>
    </source>
</evidence>
<dbReference type="CDD" id="cd22160">
    <property type="entry name" value="F-box_AtFBL13-like"/>
    <property type="match status" value="1"/>
</dbReference>
<feature type="compositionally biased region" description="Low complexity" evidence="1">
    <location>
        <begin position="14"/>
        <end position="29"/>
    </location>
</feature>
<feature type="region of interest" description="Disordered" evidence="1">
    <location>
        <begin position="1"/>
        <end position="40"/>
    </location>
</feature>
<name>A0AAQ3QK46_9LILI</name>
<dbReference type="SUPFAM" id="SSF81383">
    <property type="entry name" value="F-box domain"/>
    <property type="match status" value="1"/>
</dbReference>
<organism evidence="3 4">
    <name type="scientific">Canna indica</name>
    <name type="common">Indian-shot</name>
    <dbReference type="NCBI Taxonomy" id="4628"/>
    <lineage>
        <taxon>Eukaryota</taxon>
        <taxon>Viridiplantae</taxon>
        <taxon>Streptophyta</taxon>
        <taxon>Embryophyta</taxon>
        <taxon>Tracheophyta</taxon>
        <taxon>Spermatophyta</taxon>
        <taxon>Magnoliopsida</taxon>
        <taxon>Liliopsida</taxon>
        <taxon>Zingiberales</taxon>
        <taxon>Cannaceae</taxon>
        <taxon>Canna</taxon>
    </lineage>
</organism>
<gene>
    <name evidence="3" type="ORF">Cni_G24462</name>
</gene>
<reference evidence="3 4" key="1">
    <citation type="submission" date="2023-10" db="EMBL/GenBank/DDBJ databases">
        <title>Chromosome-scale genome assembly provides insights into flower coloration mechanisms of Canna indica.</title>
        <authorList>
            <person name="Li C."/>
        </authorList>
    </citation>
    <scope>NUCLEOTIDE SEQUENCE [LARGE SCALE GENOMIC DNA]</scope>
    <source>
        <tissue evidence="3">Flower</tissue>
    </source>
</reference>
<dbReference type="Pfam" id="PF23622">
    <property type="entry name" value="LRR_At1g61320_AtMIF1"/>
    <property type="match status" value="1"/>
</dbReference>
<protein>
    <recommendedName>
        <fullName evidence="2">At1g61320/AtMIF1 LRR domain-containing protein</fullName>
    </recommendedName>
</protein>
<dbReference type="InterPro" id="IPR032675">
    <property type="entry name" value="LRR_dom_sf"/>
</dbReference>
<dbReference type="SUPFAM" id="SSF52047">
    <property type="entry name" value="RNI-like"/>
    <property type="match status" value="1"/>
</dbReference>
<evidence type="ECO:0000313" key="4">
    <source>
        <dbReference type="Proteomes" id="UP001327560"/>
    </source>
</evidence>
<dbReference type="Proteomes" id="UP001327560">
    <property type="component" value="Chromosome 8"/>
</dbReference>
<dbReference type="Gene3D" id="3.80.10.10">
    <property type="entry name" value="Ribonuclease Inhibitor"/>
    <property type="match status" value="1"/>
</dbReference>
<sequence>MVMRRRKAPGGTELSLSPSSASVARSPSPDDAEEGGGDRLTDLPDALRCRILSLLPLKYAIRTGALSLRWNGLWRHRWPHPASLDLSPRTIAEDNFAAGVDRRLAARGRGLRMDAFVLSLPPFRRYDAELERWLEYAASCGVEDVRLVVLPPSEASSSQRRSRRVHRHVVSTVLFHSVSECSNLVRLTISGLHLTGPGSTPRRLPVLEVLTLHLSSVTDAGLRRIVAASPLLRTLDLQLCRKLRRITITANSRLTSLTIVECPRAMEIMISAPGLRSFKYVGKYLTNYCFDGTNRLEDVYMSTSSPDSLLFQSNWVTALSEISNIRVLTLCNISLQYIVISGENAGGGFLKLRNLRELHLQMGLMTDDNLMNIYGFFRLCKCDRLEKLVIKLPTAMRDPFVENFLSIPMEEPPEVDFKSLRAIKLKSFKGHKNEMKLVRFLLGKASLLETLMLITCNENMVEEYTKHRVGDSPEFLDFLQQQLSVFAKASVDAQIILREHDDNNFNPTHRGV</sequence>
<dbReference type="EMBL" id="CP136897">
    <property type="protein sequence ID" value="WOL15681.1"/>
    <property type="molecule type" value="Genomic_DNA"/>
</dbReference>
<evidence type="ECO:0000259" key="2">
    <source>
        <dbReference type="Pfam" id="PF23622"/>
    </source>
</evidence>
<dbReference type="InterPro" id="IPR055357">
    <property type="entry name" value="LRR_At1g61320_AtMIF1"/>
</dbReference>
<dbReference type="InterPro" id="IPR036047">
    <property type="entry name" value="F-box-like_dom_sf"/>
</dbReference>
<dbReference type="InterPro" id="IPR053772">
    <property type="entry name" value="At1g61320/At1g61330-like"/>
</dbReference>
<proteinExistence type="predicted"/>
<dbReference type="AlphaFoldDB" id="A0AAQ3QK46"/>